<accession>A0A059BYR0</accession>
<reference evidence="1" key="1">
    <citation type="submission" date="2013-07" db="EMBL/GenBank/DDBJ databases">
        <title>The genome of Eucalyptus grandis.</title>
        <authorList>
            <person name="Schmutz J."/>
            <person name="Hayes R."/>
            <person name="Myburg A."/>
            <person name="Tuskan G."/>
            <person name="Grattapaglia D."/>
            <person name="Rokhsar D.S."/>
        </authorList>
    </citation>
    <scope>NUCLEOTIDE SEQUENCE</scope>
    <source>
        <tissue evidence="1">Leaf extractions</tissue>
    </source>
</reference>
<protein>
    <submittedName>
        <fullName evidence="1">Uncharacterized protein</fullName>
    </submittedName>
</protein>
<dbReference type="EMBL" id="KK198758">
    <property type="protein sequence ID" value="KCW71114.1"/>
    <property type="molecule type" value="Genomic_DNA"/>
</dbReference>
<dbReference type="Gramene" id="KCW71114">
    <property type="protein sequence ID" value="KCW71114"/>
    <property type="gene ID" value="EUGRSUZ_F04215"/>
</dbReference>
<sequence length="124" mass="13919">MLKTKGDRGAVLRVTDDEHPEDMAMSEYSHAMEHEEIDAPDDCGIIDCPTLNELTIENEKESMEREVSAMIAEYMDHEKLEDGSAQGLSVHALIQVRTNVLKFMQVIVPLGMYLNVIPSSQGRQ</sequence>
<evidence type="ECO:0000313" key="1">
    <source>
        <dbReference type="EMBL" id="KCW71114.1"/>
    </source>
</evidence>
<organism evidence="1">
    <name type="scientific">Eucalyptus grandis</name>
    <name type="common">Flooded gum</name>
    <dbReference type="NCBI Taxonomy" id="71139"/>
    <lineage>
        <taxon>Eukaryota</taxon>
        <taxon>Viridiplantae</taxon>
        <taxon>Streptophyta</taxon>
        <taxon>Embryophyta</taxon>
        <taxon>Tracheophyta</taxon>
        <taxon>Spermatophyta</taxon>
        <taxon>Magnoliopsida</taxon>
        <taxon>eudicotyledons</taxon>
        <taxon>Gunneridae</taxon>
        <taxon>Pentapetalae</taxon>
        <taxon>rosids</taxon>
        <taxon>malvids</taxon>
        <taxon>Myrtales</taxon>
        <taxon>Myrtaceae</taxon>
        <taxon>Myrtoideae</taxon>
        <taxon>Eucalypteae</taxon>
        <taxon>Eucalyptus</taxon>
    </lineage>
</organism>
<proteinExistence type="predicted"/>
<dbReference type="AlphaFoldDB" id="A0A059BYR0"/>
<gene>
    <name evidence="1" type="ORF">EUGRSUZ_F04215</name>
</gene>
<name>A0A059BYR0_EUCGR</name>
<dbReference type="InParanoid" id="A0A059BYR0"/>